<reference evidence="8" key="1">
    <citation type="submission" date="2022-09" db="EMBL/GenBank/DDBJ databases">
        <title>Rhodovastum sp. nov. RN2-1 isolated from soil in Seongnam, South Korea.</title>
        <authorList>
            <person name="Le N.T."/>
        </authorList>
    </citation>
    <scope>NUCLEOTIDE SEQUENCE</scope>
    <source>
        <strain evidence="8">RN2-1</strain>
    </source>
</reference>
<keyword evidence="9" id="KW-1185">Reference proteome</keyword>
<accession>A0AA41YKL9</accession>
<evidence type="ECO:0000313" key="8">
    <source>
        <dbReference type="EMBL" id="MCW3475559.1"/>
    </source>
</evidence>
<keyword evidence="4" id="KW-0472">Membrane</keyword>
<evidence type="ECO:0000256" key="1">
    <source>
        <dbReference type="ARBA" id="ARBA00009477"/>
    </source>
</evidence>
<proteinExistence type="inferred from homology"/>
<evidence type="ECO:0000259" key="7">
    <source>
        <dbReference type="Pfam" id="PF25963"/>
    </source>
</evidence>
<keyword evidence="3" id="KW-1133">Transmembrane helix</keyword>
<dbReference type="Gene3D" id="2.40.30.170">
    <property type="match status" value="1"/>
</dbReference>
<dbReference type="PANTHER" id="PTHR30367">
    <property type="entry name" value="P-HYDROXYBENZOIC ACID EFFLUX PUMP SUBUNIT AAEA-RELATED"/>
    <property type="match status" value="1"/>
</dbReference>
<evidence type="ECO:0000259" key="6">
    <source>
        <dbReference type="Pfam" id="PF25917"/>
    </source>
</evidence>
<feature type="domain" description="Multidrug resistance protein MdtA-like barrel-sandwich hybrid" evidence="6">
    <location>
        <begin position="47"/>
        <end position="187"/>
    </location>
</feature>
<dbReference type="SUPFAM" id="SSF111369">
    <property type="entry name" value="HlyD-like secretion proteins"/>
    <property type="match status" value="1"/>
</dbReference>
<keyword evidence="2" id="KW-0812">Transmembrane</keyword>
<reference evidence="8" key="2">
    <citation type="submission" date="2022-10" db="EMBL/GenBank/DDBJ databases">
        <authorList>
            <person name="Trinh H.N."/>
        </authorList>
    </citation>
    <scope>NUCLEOTIDE SEQUENCE</scope>
    <source>
        <strain evidence="8">RN2-1</strain>
    </source>
</reference>
<name>A0AA41YKL9_9PROT</name>
<sequence length="297" mass="32401">MRNLLAILGRLSVTLVMVAMAAVVGWQLWIYYMDAPWTRDGRVRADVVQVAPDVSGLVSEVLVHDNDTVHVGQILFRIDPVRYELALQVAEAVLASKTAAAQEAQREMKRYRSLSNLSVSEEAQQQRAAADQIATAAYQQALVERNLAQLNLERTAVKATVNGTITNFGMRPGDYVTTGEGVAALVDSDSFHVDGYFEETKLPRIRIGDRALVHLMGQDADIIGHVDSVAAGIADRERTLSSSLLADVNPTFTWVRLAQRVPVRITLDHVPPQVELVAGRTATVEVLPQQAAAQAAK</sequence>
<dbReference type="EMBL" id="JAPDNT010000009">
    <property type="protein sequence ID" value="MCW3475559.1"/>
    <property type="molecule type" value="Genomic_DNA"/>
</dbReference>
<dbReference type="InterPro" id="IPR050393">
    <property type="entry name" value="MFP_Efflux_Pump"/>
</dbReference>
<dbReference type="InterPro" id="IPR006143">
    <property type="entry name" value="RND_pump_MFP"/>
</dbReference>
<dbReference type="GO" id="GO:0016020">
    <property type="term" value="C:membrane"/>
    <property type="evidence" value="ECO:0007669"/>
    <property type="project" value="InterPro"/>
</dbReference>
<dbReference type="Pfam" id="PF25917">
    <property type="entry name" value="BSH_RND"/>
    <property type="match status" value="1"/>
</dbReference>
<evidence type="ECO:0000313" key="9">
    <source>
        <dbReference type="Proteomes" id="UP001165679"/>
    </source>
</evidence>
<dbReference type="Gene3D" id="2.40.50.100">
    <property type="match status" value="1"/>
</dbReference>
<feature type="domain" description="p-hydroxybenzoic acid efflux pump subunit AaeA-like beta-barrel" evidence="7">
    <location>
        <begin position="190"/>
        <end position="286"/>
    </location>
</feature>
<gene>
    <name evidence="8" type="ORF">OL599_13325</name>
</gene>
<dbReference type="AlphaFoldDB" id="A0AA41YKL9"/>
<dbReference type="PANTHER" id="PTHR30367:SF12">
    <property type="entry name" value="P-HYDROXYBENZOIC ACID EFFLUX PUMP SUBUNIT AAEA"/>
    <property type="match status" value="1"/>
</dbReference>
<keyword evidence="5" id="KW-0175">Coiled coil</keyword>
<evidence type="ECO:0000256" key="5">
    <source>
        <dbReference type="SAM" id="Coils"/>
    </source>
</evidence>
<dbReference type="NCBIfam" id="TIGR01730">
    <property type="entry name" value="RND_mfp"/>
    <property type="match status" value="1"/>
</dbReference>
<evidence type="ECO:0000256" key="4">
    <source>
        <dbReference type="ARBA" id="ARBA00023136"/>
    </source>
</evidence>
<evidence type="ECO:0000256" key="3">
    <source>
        <dbReference type="ARBA" id="ARBA00022989"/>
    </source>
</evidence>
<comment type="caution">
    <text evidence="8">The sequence shown here is derived from an EMBL/GenBank/DDBJ whole genome shotgun (WGS) entry which is preliminary data.</text>
</comment>
<dbReference type="GO" id="GO:0022857">
    <property type="term" value="F:transmembrane transporter activity"/>
    <property type="evidence" value="ECO:0007669"/>
    <property type="project" value="InterPro"/>
</dbReference>
<feature type="coiled-coil region" evidence="5">
    <location>
        <begin position="87"/>
        <end position="114"/>
    </location>
</feature>
<comment type="similarity">
    <text evidence="1">Belongs to the membrane fusion protein (MFP) (TC 8.A.1) family.</text>
</comment>
<dbReference type="Proteomes" id="UP001165679">
    <property type="component" value="Unassembled WGS sequence"/>
</dbReference>
<dbReference type="InterPro" id="IPR058634">
    <property type="entry name" value="AaeA-lik-b-barrel"/>
</dbReference>
<evidence type="ECO:0000256" key="2">
    <source>
        <dbReference type="ARBA" id="ARBA00022692"/>
    </source>
</evidence>
<dbReference type="RefSeq" id="WP_264714273.1">
    <property type="nucleotide sequence ID" value="NZ_JAPDNT010000009.1"/>
</dbReference>
<dbReference type="Pfam" id="PF25963">
    <property type="entry name" value="Beta-barrel_AAEA"/>
    <property type="match status" value="1"/>
</dbReference>
<organism evidence="8 9">
    <name type="scientific">Limobrevibacterium gyesilva</name>
    <dbReference type="NCBI Taxonomy" id="2991712"/>
    <lineage>
        <taxon>Bacteria</taxon>
        <taxon>Pseudomonadati</taxon>
        <taxon>Pseudomonadota</taxon>
        <taxon>Alphaproteobacteria</taxon>
        <taxon>Acetobacterales</taxon>
        <taxon>Acetobacteraceae</taxon>
        <taxon>Limobrevibacterium</taxon>
    </lineage>
</organism>
<protein>
    <submittedName>
        <fullName evidence="8">HlyD family secretion protein</fullName>
    </submittedName>
</protein>
<dbReference type="InterPro" id="IPR058625">
    <property type="entry name" value="MdtA-like_BSH"/>
</dbReference>